<dbReference type="Pfam" id="PF08245">
    <property type="entry name" value="Mur_ligase_M"/>
    <property type="match status" value="1"/>
</dbReference>
<sequence>MKPISVKNIRQCVNGQLMQGSDDFLVNDIIYHYDKIGPNKLLFLKRRLQIDWEKIAKSVPCVIVTDKAYDGLKSIDKCTVIMVQDIEQAFWGFVKFYRNQFSIPVVSVTGTSGKTTTKDMIKHMLSFNRIVTSTKKSANSRKNHLTYLLSIEKNTDAAVFESAVGSPGDVLLASRYFKPTIGIITNIGITHLDGCKTPEAYHQAKAEMVQAVGEKGTLIINADDENTKKVGLKDFQGKVLTFGITHSADFRATNVQYGSNGMQFVLIFRKKTYPAFVPGYGQHQVLNALAAFAAVYEMGISIEEVVKRIESFRNLPSHLQCSVGMGKCIIVDDTWNSNPISLKAAFQALNGISRGRKRIALIGDINALGELSLDLHRQVGKMIAENGVDVLITVGSLAAEMGKQAQKDGLNGEVYYFPDISGVYVLLEQILDENSILLIKCSAKNDSIIKLKTRLKHSRLN</sequence>
<keyword evidence="2" id="KW-0547">Nucleotide-binding</keyword>
<accession>A0ABW4SG00</accession>
<name>A0ABW4SG00_9BACL</name>
<keyword evidence="3" id="KW-0067">ATP-binding</keyword>
<protein>
    <submittedName>
        <fullName evidence="6">Mur ligase family protein</fullName>
    </submittedName>
</protein>
<evidence type="ECO:0000256" key="2">
    <source>
        <dbReference type="ARBA" id="ARBA00022741"/>
    </source>
</evidence>
<dbReference type="Proteomes" id="UP001597218">
    <property type="component" value="Unassembled WGS sequence"/>
</dbReference>
<dbReference type="InterPro" id="IPR013221">
    <property type="entry name" value="Mur_ligase_cen"/>
</dbReference>
<feature type="domain" description="Mur ligase C-terminal" evidence="4">
    <location>
        <begin position="329"/>
        <end position="440"/>
    </location>
</feature>
<evidence type="ECO:0000313" key="6">
    <source>
        <dbReference type="EMBL" id="MFD1927904.1"/>
    </source>
</evidence>
<reference evidence="7" key="1">
    <citation type="journal article" date="2019" name="Int. J. Syst. Evol. Microbiol.">
        <title>The Global Catalogue of Microorganisms (GCM) 10K type strain sequencing project: providing services to taxonomists for standard genome sequencing and annotation.</title>
        <authorList>
            <consortium name="The Broad Institute Genomics Platform"/>
            <consortium name="The Broad Institute Genome Sequencing Center for Infectious Disease"/>
            <person name="Wu L."/>
            <person name="Ma J."/>
        </authorList>
    </citation>
    <scope>NUCLEOTIDE SEQUENCE [LARGE SCALE GENOMIC DNA]</scope>
    <source>
        <strain evidence="7">CGMCC 4.7177</strain>
    </source>
</reference>
<dbReference type="PANTHER" id="PTHR43024:SF1">
    <property type="entry name" value="UDP-N-ACETYLMURAMOYL-TRIPEPTIDE--D-ALANYL-D-ALANINE LIGASE"/>
    <property type="match status" value="1"/>
</dbReference>
<keyword evidence="7" id="KW-1185">Reference proteome</keyword>
<evidence type="ECO:0000313" key="7">
    <source>
        <dbReference type="Proteomes" id="UP001597218"/>
    </source>
</evidence>
<dbReference type="Pfam" id="PF02875">
    <property type="entry name" value="Mur_ligase_C"/>
    <property type="match status" value="1"/>
</dbReference>
<dbReference type="GO" id="GO:0016874">
    <property type="term" value="F:ligase activity"/>
    <property type="evidence" value="ECO:0007669"/>
    <property type="project" value="UniProtKB-KW"/>
</dbReference>
<feature type="domain" description="Mur ligase central" evidence="5">
    <location>
        <begin position="108"/>
        <end position="295"/>
    </location>
</feature>
<gene>
    <name evidence="6" type="ORF">ACFSFY_07525</name>
</gene>
<dbReference type="InterPro" id="IPR004101">
    <property type="entry name" value="Mur_ligase_C"/>
</dbReference>
<organism evidence="6 7">
    <name type="scientific">Sporosarcina siberiensis</name>
    <dbReference type="NCBI Taxonomy" id="1365606"/>
    <lineage>
        <taxon>Bacteria</taxon>
        <taxon>Bacillati</taxon>
        <taxon>Bacillota</taxon>
        <taxon>Bacilli</taxon>
        <taxon>Bacillales</taxon>
        <taxon>Caryophanaceae</taxon>
        <taxon>Sporosarcina</taxon>
    </lineage>
</organism>
<evidence type="ECO:0000259" key="5">
    <source>
        <dbReference type="Pfam" id="PF08245"/>
    </source>
</evidence>
<dbReference type="SUPFAM" id="SSF53244">
    <property type="entry name" value="MurD-like peptide ligases, peptide-binding domain"/>
    <property type="match status" value="1"/>
</dbReference>
<keyword evidence="1 6" id="KW-0436">Ligase</keyword>
<dbReference type="EMBL" id="JBHUGI010000021">
    <property type="protein sequence ID" value="MFD1927904.1"/>
    <property type="molecule type" value="Genomic_DNA"/>
</dbReference>
<evidence type="ECO:0000256" key="3">
    <source>
        <dbReference type="ARBA" id="ARBA00022840"/>
    </source>
</evidence>
<dbReference type="InterPro" id="IPR051046">
    <property type="entry name" value="MurCDEF_CellWall_CoF430Synth"/>
</dbReference>
<comment type="caution">
    <text evidence="6">The sequence shown here is derived from an EMBL/GenBank/DDBJ whole genome shotgun (WGS) entry which is preliminary data.</text>
</comment>
<evidence type="ECO:0000256" key="1">
    <source>
        <dbReference type="ARBA" id="ARBA00022598"/>
    </source>
</evidence>
<dbReference type="Gene3D" id="3.40.1190.10">
    <property type="entry name" value="Mur-like, catalytic domain"/>
    <property type="match status" value="1"/>
</dbReference>
<dbReference type="Gene3D" id="3.90.190.20">
    <property type="entry name" value="Mur ligase, C-terminal domain"/>
    <property type="match status" value="1"/>
</dbReference>
<dbReference type="PANTHER" id="PTHR43024">
    <property type="entry name" value="UDP-N-ACETYLMURAMOYL-TRIPEPTIDE--D-ALANYL-D-ALANINE LIGASE"/>
    <property type="match status" value="1"/>
</dbReference>
<proteinExistence type="predicted"/>
<dbReference type="RefSeq" id="WP_381536776.1">
    <property type="nucleotide sequence ID" value="NZ_JBHUGI010000021.1"/>
</dbReference>
<dbReference type="InterPro" id="IPR036565">
    <property type="entry name" value="Mur-like_cat_sf"/>
</dbReference>
<dbReference type="SUPFAM" id="SSF53623">
    <property type="entry name" value="MurD-like peptide ligases, catalytic domain"/>
    <property type="match status" value="1"/>
</dbReference>
<dbReference type="InterPro" id="IPR036615">
    <property type="entry name" value="Mur_ligase_C_dom_sf"/>
</dbReference>
<evidence type="ECO:0000259" key="4">
    <source>
        <dbReference type="Pfam" id="PF02875"/>
    </source>
</evidence>